<evidence type="ECO:0000313" key="3">
    <source>
        <dbReference type="Proteomes" id="UP000264883"/>
    </source>
</evidence>
<dbReference type="KEGG" id="cia:BEN51_04655"/>
<gene>
    <name evidence="2" type="ORF">BEN51_04655</name>
</gene>
<protein>
    <recommendedName>
        <fullName evidence="1">DUF1653 domain-containing protein</fullName>
    </recommendedName>
</protein>
<proteinExistence type="predicted"/>
<keyword evidence="3" id="KW-1185">Reference proteome</keyword>
<dbReference type="Proteomes" id="UP000264883">
    <property type="component" value="Chromosome"/>
</dbReference>
<name>A0A343JG09_9CLOT</name>
<dbReference type="EMBL" id="CP016786">
    <property type="protein sequence ID" value="ASW44467.1"/>
    <property type="molecule type" value="Genomic_DNA"/>
</dbReference>
<dbReference type="Pfam" id="PF07866">
    <property type="entry name" value="DUF1653"/>
    <property type="match status" value="1"/>
</dbReference>
<organism evidence="2 3">
    <name type="scientific">Clostridium isatidis</name>
    <dbReference type="NCBI Taxonomy" id="182773"/>
    <lineage>
        <taxon>Bacteria</taxon>
        <taxon>Bacillati</taxon>
        <taxon>Bacillota</taxon>
        <taxon>Clostridia</taxon>
        <taxon>Eubacteriales</taxon>
        <taxon>Clostridiaceae</taxon>
        <taxon>Clostridium</taxon>
    </lineage>
</organism>
<sequence>MKEWEGKVVKHFKGDLYLILDTNVIHTETNERMIYYKALYGDYGTFVRPASMFAERCNSEQFEKYGQEYRFELAENKSRKK</sequence>
<dbReference type="InterPro" id="IPR037135">
    <property type="entry name" value="DUF1653-like_dom_sf"/>
</dbReference>
<evidence type="ECO:0000259" key="1">
    <source>
        <dbReference type="Pfam" id="PF07866"/>
    </source>
</evidence>
<dbReference type="AlphaFoldDB" id="A0A343JG09"/>
<feature type="domain" description="DUF1653" evidence="1">
    <location>
        <begin position="9"/>
        <end position="72"/>
    </location>
</feature>
<evidence type="ECO:0000313" key="2">
    <source>
        <dbReference type="EMBL" id="ASW44467.1"/>
    </source>
</evidence>
<accession>A0A343JG09</accession>
<dbReference type="Gene3D" id="2.30.30.320">
    <property type="entry name" value="DUF1653-like domain"/>
    <property type="match status" value="1"/>
</dbReference>
<dbReference type="OrthoDB" id="371169at2"/>
<dbReference type="InterPro" id="IPR023387">
    <property type="entry name" value="DUF1653-like_dom"/>
</dbReference>
<reference evidence="2 3" key="1">
    <citation type="submission" date="2016-08" db="EMBL/GenBank/DDBJ databases">
        <title>Complete Genome Sequence Of The Indigo Reducing Clostridium isatidis DSM15098.</title>
        <authorList>
            <person name="Little G.T."/>
            <person name="Minton N.P."/>
        </authorList>
    </citation>
    <scope>NUCLEOTIDE SEQUENCE [LARGE SCALE GENOMIC DNA]</scope>
    <source>
        <strain evidence="2 3">DSM 15098</strain>
    </source>
</reference>